<dbReference type="PANTHER" id="PTHR33164">
    <property type="entry name" value="TRANSCRIPTIONAL REGULATOR, MARR FAMILY"/>
    <property type="match status" value="1"/>
</dbReference>
<dbReference type="InterPro" id="IPR036390">
    <property type="entry name" value="WH_DNA-bd_sf"/>
</dbReference>
<reference evidence="2 3" key="1">
    <citation type="submission" date="2020-07" db="EMBL/GenBank/DDBJ databases">
        <title>Sequencing the genomes of 1000 actinobacteria strains.</title>
        <authorList>
            <person name="Klenk H.-P."/>
        </authorList>
    </citation>
    <scope>NUCLEOTIDE SEQUENCE [LARGE SCALE GENOMIC DNA]</scope>
    <source>
        <strain evidence="2 3">DSM 19970</strain>
    </source>
</reference>
<dbReference type="PROSITE" id="PS50995">
    <property type="entry name" value="HTH_MARR_2"/>
    <property type="match status" value="1"/>
</dbReference>
<dbReference type="InterPro" id="IPR039422">
    <property type="entry name" value="MarR/SlyA-like"/>
</dbReference>
<dbReference type="GO" id="GO:0003700">
    <property type="term" value="F:DNA-binding transcription factor activity"/>
    <property type="evidence" value="ECO:0007669"/>
    <property type="project" value="InterPro"/>
</dbReference>
<evidence type="ECO:0000259" key="1">
    <source>
        <dbReference type="PROSITE" id="PS50995"/>
    </source>
</evidence>
<gene>
    <name evidence="2" type="ORF">BKA03_001101</name>
</gene>
<sequence length="152" mass="16104">MVDLRKVFDDLVRFETILWNTVDARLMKDAGVSLGSVNLMMVIDATPSCRVIDIANALAITVGGTSQAVDRLEAAGNCVRRANPADRRSSIVELTGAGRDLLASASVVFDEELEAFFRAPLPAANLDTLGTSLATLRLAAAARGAHDASHQP</sequence>
<dbReference type="GO" id="GO:0006950">
    <property type="term" value="P:response to stress"/>
    <property type="evidence" value="ECO:0007669"/>
    <property type="project" value="TreeGrafter"/>
</dbReference>
<dbReference type="SMART" id="SM00347">
    <property type="entry name" value="HTH_MARR"/>
    <property type="match status" value="1"/>
</dbReference>
<dbReference type="Proteomes" id="UP000547973">
    <property type="component" value="Unassembled WGS sequence"/>
</dbReference>
<dbReference type="GO" id="GO:0003677">
    <property type="term" value="F:DNA binding"/>
    <property type="evidence" value="ECO:0007669"/>
    <property type="project" value="UniProtKB-KW"/>
</dbReference>
<organism evidence="2 3">
    <name type="scientific">Demequina lutea</name>
    <dbReference type="NCBI Taxonomy" id="431489"/>
    <lineage>
        <taxon>Bacteria</taxon>
        <taxon>Bacillati</taxon>
        <taxon>Actinomycetota</taxon>
        <taxon>Actinomycetes</taxon>
        <taxon>Micrococcales</taxon>
        <taxon>Demequinaceae</taxon>
        <taxon>Demequina</taxon>
    </lineage>
</organism>
<dbReference type="PANTHER" id="PTHR33164:SF94">
    <property type="entry name" value="TRANSCRIPTIONAL REGULATORY PROTEIN-RELATED"/>
    <property type="match status" value="1"/>
</dbReference>
<dbReference type="EMBL" id="JACBZO010000001">
    <property type="protein sequence ID" value="NYI40982.1"/>
    <property type="molecule type" value="Genomic_DNA"/>
</dbReference>
<feature type="domain" description="HTH marR-type" evidence="1">
    <location>
        <begin position="1"/>
        <end position="138"/>
    </location>
</feature>
<dbReference type="OrthoDB" id="162531at2"/>
<keyword evidence="2" id="KW-0238">DNA-binding</keyword>
<dbReference type="AlphaFoldDB" id="A0A7Z0CJP0"/>
<dbReference type="Pfam" id="PF01047">
    <property type="entry name" value="MarR"/>
    <property type="match status" value="1"/>
</dbReference>
<name>A0A7Z0CJP0_9MICO</name>
<dbReference type="RefSeq" id="WP_062075962.1">
    <property type="nucleotide sequence ID" value="NZ_BBRC01000014.1"/>
</dbReference>
<dbReference type="SUPFAM" id="SSF46785">
    <property type="entry name" value="Winged helix' DNA-binding domain"/>
    <property type="match status" value="1"/>
</dbReference>
<dbReference type="InterPro" id="IPR000835">
    <property type="entry name" value="HTH_MarR-typ"/>
</dbReference>
<dbReference type="InterPro" id="IPR036388">
    <property type="entry name" value="WH-like_DNA-bd_sf"/>
</dbReference>
<evidence type="ECO:0000313" key="2">
    <source>
        <dbReference type="EMBL" id="NYI40982.1"/>
    </source>
</evidence>
<dbReference type="Gene3D" id="1.10.10.10">
    <property type="entry name" value="Winged helix-like DNA-binding domain superfamily/Winged helix DNA-binding domain"/>
    <property type="match status" value="1"/>
</dbReference>
<protein>
    <submittedName>
        <fullName evidence="2">DNA-binding MarR family transcriptional regulator</fullName>
    </submittedName>
</protein>
<proteinExistence type="predicted"/>
<keyword evidence="3" id="KW-1185">Reference proteome</keyword>
<accession>A0A7Z0CJP0</accession>
<evidence type="ECO:0000313" key="3">
    <source>
        <dbReference type="Proteomes" id="UP000547973"/>
    </source>
</evidence>
<comment type="caution">
    <text evidence="2">The sequence shown here is derived from an EMBL/GenBank/DDBJ whole genome shotgun (WGS) entry which is preliminary data.</text>
</comment>